<organism evidence="2 3">
    <name type="scientific">Empedobacter stercoris</name>
    <dbReference type="NCBI Taxonomy" id="1628248"/>
    <lineage>
        <taxon>Bacteria</taxon>
        <taxon>Pseudomonadati</taxon>
        <taxon>Bacteroidota</taxon>
        <taxon>Flavobacteriia</taxon>
        <taxon>Flavobacteriales</taxon>
        <taxon>Weeksellaceae</taxon>
        <taxon>Empedobacter</taxon>
    </lineage>
</organism>
<evidence type="ECO:0000313" key="3">
    <source>
        <dbReference type="Proteomes" id="UP000580344"/>
    </source>
</evidence>
<keyword evidence="1" id="KW-0732">Signal</keyword>
<name>A0ABX1WJ38_9FLAO</name>
<comment type="caution">
    <text evidence="2">The sequence shown here is derived from an EMBL/GenBank/DDBJ whole genome shotgun (WGS) entry which is preliminary data.</text>
</comment>
<gene>
    <name evidence="2" type="ORF">HMH06_02190</name>
</gene>
<dbReference type="RefSeq" id="WP_171621991.1">
    <property type="nucleotide sequence ID" value="NZ_CP053698.1"/>
</dbReference>
<evidence type="ECO:0000313" key="2">
    <source>
        <dbReference type="EMBL" id="NOJ74664.1"/>
    </source>
</evidence>
<protein>
    <submittedName>
        <fullName evidence="2">Uncharacterized protein</fullName>
    </submittedName>
</protein>
<dbReference type="EMBL" id="JABFOQ010000003">
    <property type="protein sequence ID" value="NOJ74664.1"/>
    <property type="molecule type" value="Genomic_DNA"/>
</dbReference>
<keyword evidence="3" id="KW-1185">Reference proteome</keyword>
<reference evidence="2 3" key="1">
    <citation type="submission" date="2020-05" db="EMBL/GenBank/DDBJ databases">
        <title>Tigecycline resistant gene in Empedobacter stercoris.</title>
        <authorList>
            <person name="Chen Y."/>
            <person name="Cheng Y."/>
            <person name="Zhou K."/>
        </authorList>
    </citation>
    <scope>NUCLEOTIDE SEQUENCE [LARGE SCALE GENOMIC DNA]</scope>
    <source>
        <strain evidence="2 3">ES202</strain>
    </source>
</reference>
<sequence>MKQIYLLFIVLISTLTFGQYNADEVTVDVVPYWNKGDVFEYEIIESTYEYNKFDTISKKQSKYDLKLSIIDSTNKSYTLKWETKFQLPVDEPEIKKLIEKKYKELSNYTIIYQTDEFGTVENIINLKEIKKYYRKIFDLAFSEKNLKKSEKDIIYQFVDNDELFQNYLMQDLNQYHHFYGNHFSKTPLVNEVDLTNPFTNSPLQYKQIYSLIDINEEDETYTLKMDQLIDEEKLINDIEENFGSKKSENLDVSFLFNMKQITHNSGVILYSIFSKVVENEGKSKSNLKEFILN</sequence>
<dbReference type="Proteomes" id="UP000580344">
    <property type="component" value="Unassembled WGS sequence"/>
</dbReference>
<proteinExistence type="predicted"/>
<evidence type="ECO:0000256" key="1">
    <source>
        <dbReference type="SAM" id="SignalP"/>
    </source>
</evidence>
<feature type="signal peptide" evidence="1">
    <location>
        <begin position="1"/>
        <end position="22"/>
    </location>
</feature>
<feature type="chain" id="PRO_5045539546" evidence="1">
    <location>
        <begin position="23"/>
        <end position="293"/>
    </location>
</feature>
<accession>A0ABX1WJ38</accession>